<dbReference type="GO" id="GO:0008168">
    <property type="term" value="F:methyltransferase activity"/>
    <property type="evidence" value="ECO:0007669"/>
    <property type="project" value="UniProtKB-KW"/>
</dbReference>
<reference evidence="5" key="1">
    <citation type="submission" date="2023-09" db="EMBL/GenBank/DDBJ databases">
        <title>Genomes of two closely related lineages of the louse Polyplax serrata with different host specificities.</title>
        <authorList>
            <person name="Martinu J."/>
            <person name="Tarabai H."/>
            <person name="Stefka J."/>
            <person name="Hypsa V."/>
        </authorList>
    </citation>
    <scope>NUCLEOTIDE SEQUENCE [LARGE SCALE GENOMIC DNA]</scope>
    <source>
        <strain evidence="5">HR10_N</strain>
    </source>
</reference>
<dbReference type="GO" id="GO:0005840">
    <property type="term" value="C:ribosome"/>
    <property type="evidence" value="ECO:0007669"/>
    <property type="project" value="UniProtKB-KW"/>
</dbReference>
<evidence type="ECO:0000259" key="4">
    <source>
        <dbReference type="Pfam" id="PF05175"/>
    </source>
</evidence>
<keyword evidence="5" id="KW-0687">Ribonucleoprotein</keyword>
<evidence type="ECO:0000256" key="1">
    <source>
        <dbReference type="ARBA" id="ARBA00022603"/>
    </source>
</evidence>
<dbReference type="InterPro" id="IPR029063">
    <property type="entry name" value="SAM-dependent_MTases_sf"/>
</dbReference>
<evidence type="ECO:0000256" key="2">
    <source>
        <dbReference type="ARBA" id="ARBA00022679"/>
    </source>
</evidence>
<dbReference type="PROSITE" id="PS00092">
    <property type="entry name" value="N6_MTASE"/>
    <property type="match status" value="1"/>
</dbReference>
<accession>A0ABZ2GX21</accession>
<dbReference type="CDD" id="cd02440">
    <property type="entry name" value="AdoMet_MTases"/>
    <property type="match status" value="1"/>
</dbReference>
<dbReference type="InterPro" id="IPR017127">
    <property type="entry name" value="Ribosome_uL3_MTase"/>
</dbReference>
<dbReference type="Gene3D" id="3.40.50.150">
    <property type="entry name" value="Vaccinia Virus protein VP39"/>
    <property type="match status" value="1"/>
</dbReference>
<name>A0ABZ2GX21_9GAMM</name>
<keyword evidence="2 5" id="KW-0808">Transferase</keyword>
<dbReference type="InterPro" id="IPR002052">
    <property type="entry name" value="DNA_methylase_N6_adenine_CS"/>
</dbReference>
<dbReference type="Pfam" id="PF05175">
    <property type="entry name" value="MTS"/>
    <property type="match status" value="1"/>
</dbReference>
<feature type="domain" description="Methyltransferase small" evidence="4">
    <location>
        <begin position="42"/>
        <end position="127"/>
    </location>
</feature>
<sequence length="218" mass="25367">MSYLINKSYFYGLLFYVNRNVFIPRSPMVSLFYKKFLPWVKTLKVKSILDLCTGSGCLAISCCYIFSESIVDATDISEKALEIARINCKKHRLCNRINFIRSDLWCKVPNIEYDLIISNPPYVGKKEMIVLPMEYRYEPRIALECIEDGFYIIKKILVNAYKYLSENGMLFIEVGDKYSRLISTFPKISFINVDLELGGTGVLLFTKKDLKKIFNYKL</sequence>
<dbReference type="EC" id="2.1.1.298" evidence="5"/>
<proteinExistence type="predicted"/>
<dbReference type="RefSeq" id="WP_338521488.1">
    <property type="nucleotide sequence ID" value="NZ_CP135136.1"/>
</dbReference>
<dbReference type="NCBIfam" id="TIGR03533">
    <property type="entry name" value="L3_gln_methyl"/>
    <property type="match status" value="1"/>
</dbReference>
<dbReference type="PANTHER" id="PTHR47806:SF1">
    <property type="entry name" value="RIBOSOMAL PROTEIN UL3 GLUTAMINE METHYLTRANSFERASE"/>
    <property type="match status" value="1"/>
</dbReference>
<dbReference type="NCBIfam" id="TIGR00536">
    <property type="entry name" value="hemK_fam"/>
    <property type="match status" value="1"/>
</dbReference>
<dbReference type="GO" id="GO:0032259">
    <property type="term" value="P:methylation"/>
    <property type="evidence" value="ECO:0007669"/>
    <property type="project" value="UniProtKB-KW"/>
</dbReference>
<dbReference type="SUPFAM" id="SSF53335">
    <property type="entry name" value="S-adenosyl-L-methionine-dependent methyltransferases"/>
    <property type="match status" value="1"/>
</dbReference>
<gene>
    <name evidence="5" type="primary">prmB</name>
    <name evidence="5" type="ORF">RQL38_02350</name>
</gene>
<keyword evidence="5" id="KW-0689">Ribosomal protein</keyword>
<dbReference type="Proteomes" id="UP001360424">
    <property type="component" value="Chromosome"/>
</dbReference>
<dbReference type="PANTHER" id="PTHR47806">
    <property type="entry name" value="50S RIBOSOMAL PROTEIN L3 GLUTAMINE METHYLTRANSFERASE"/>
    <property type="match status" value="1"/>
</dbReference>
<evidence type="ECO:0000313" key="5">
    <source>
        <dbReference type="EMBL" id="WWR11975.1"/>
    </source>
</evidence>
<evidence type="ECO:0000313" key="6">
    <source>
        <dbReference type="Proteomes" id="UP001360424"/>
    </source>
</evidence>
<evidence type="ECO:0000256" key="3">
    <source>
        <dbReference type="ARBA" id="ARBA00022691"/>
    </source>
</evidence>
<dbReference type="InterPro" id="IPR004556">
    <property type="entry name" value="HemK-like"/>
</dbReference>
<organism evidence="5 6">
    <name type="scientific">Candidatus Legionella polyplacis</name>
    <dbReference type="NCBI Taxonomy" id="2005262"/>
    <lineage>
        <taxon>Bacteria</taxon>
        <taxon>Pseudomonadati</taxon>
        <taxon>Pseudomonadota</taxon>
        <taxon>Gammaproteobacteria</taxon>
        <taxon>Legionellales</taxon>
        <taxon>Legionellaceae</taxon>
        <taxon>Legionella</taxon>
    </lineage>
</organism>
<keyword evidence="1 5" id="KW-0489">Methyltransferase</keyword>
<protein>
    <submittedName>
        <fullName evidence="5">50S ribosomal protein L3 N(5)-glutamine methyltransferase</fullName>
        <ecNumber evidence="5">2.1.1.298</ecNumber>
    </submittedName>
</protein>
<keyword evidence="3" id="KW-0949">S-adenosyl-L-methionine</keyword>
<dbReference type="EMBL" id="CP135136">
    <property type="protein sequence ID" value="WWR11975.1"/>
    <property type="molecule type" value="Genomic_DNA"/>
</dbReference>
<keyword evidence="6" id="KW-1185">Reference proteome</keyword>
<dbReference type="InterPro" id="IPR007848">
    <property type="entry name" value="Small_mtfrase_dom"/>
</dbReference>